<dbReference type="GeneID" id="87616765"/>
<organism evidence="3 4">
    <name type="scientific">Niallia taxi</name>
    <dbReference type="NCBI Taxonomy" id="2499688"/>
    <lineage>
        <taxon>Bacteria</taxon>
        <taxon>Bacillati</taxon>
        <taxon>Bacillota</taxon>
        <taxon>Bacilli</taxon>
        <taxon>Bacillales</taxon>
        <taxon>Bacillaceae</taxon>
        <taxon>Niallia</taxon>
    </lineage>
</organism>
<dbReference type="RefSeq" id="WP_127739078.1">
    <property type="nucleotide sequence ID" value="NZ_CAJCKN010000008.1"/>
</dbReference>
<name>A0A3S2UF75_9BACI</name>
<evidence type="ECO:0000313" key="3">
    <source>
        <dbReference type="EMBL" id="RVT61621.1"/>
    </source>
</evidence>
<gene>
    <name evidence="3" type="ORF">EM808_15375</name>
</gene>
<feature type="region of interest" description="Disordered" evidence="1">
    <location>
        <begin position="21"/>
        <end position="41"/>
    </location>
</feature>
<reference evidence="3 4" key="1">
    <citation type="submission" date="2019-01" db="EMBL/GenBank/DDBJ databases">
        <title>Bacillus sp. M5HDSG1-1, whole genome shotgun sequence.</title>
        <authorList>
            <person name="Tuo L."/>
        </authorList>
    </citation>
    <scope>NUCLEOTIDE SEQUENCE [LARGE SCALE GENOMIC DNA]</scope>
    <source>
        <strain evidence="3 4">M5HDSG1-1</strain>
    </source>
</reference>
<dbReference type="PROSITE" id="PS51257">
    <property type="entry name" value="PROKAR_LIPOPROTEIN"/>
    <property type="match status" value="1"/>
</dbReference>
<dbReference type="EMBL" id="RZTZ01000005">
    <property type="protein sequence ID" value="RVT61621.1"/>
    <property type="molecule type" value="Genomic_DNA"/>
</dbReference>
<protein>
    <submittedName>
        <fullName evidence="3">DUF1541 domain-containing protein</fullName>
    </submittedName>
</protein>
<evidence type="ECO:0000313" key="4">
    <source>
        <dbReference type="Proteomes" id="UP000288024"/>
    </source>
</evidence>
<keyword evidence="4" id="KW-1185">Reference proteome</keyword>
<feature type="domain" description="DUF1541" evidence="2">
    <location>
        <begin position="122"/>
        <end position="173"/>
    </location>
</feature>
<dbReference type="Proteomes" id="UP000288024">
    <property type="component" value="Unassembled WGS sequence"/>
</dbReference>
<dbReference type="InterPro" id="IPR011438">
    <property type="entry name" value="DUF1541"/>
</dbReference>
<feature type="domain" description="DUF1541" evidence="2">
    <location>
        <begin position="59"/>
        <end position="109"/>
    </location>
</feature>
<sequence length="180" mass="19524">MKWKLLSLPILSAALIMGGCSSTEDKETEDTASESHMHTGTSEIPEGLELATNPKFIEGSQVTILADHMEGMDGAEGTVLSAYDTTAYEVSYTPVDGGEKVNNHKWVVQEEIKDAGDEKLAPGTEVTLEADHMEGMKGAEAVIDAAEETTVYMVDYTPTNGGKKVTDHKWLTEDELEARE</sequence>
<dbReference type="Pfam" id="PF07563">
    <property type="entry name" value="DUF1541"/>
    <property type="match status" value="2"/>
</dbReference>
<proteinExistence type="predicted"/>
<accession>A0A3S2UF75</accession>
<evidence type="ECO:0000256" key="1">
    <source>
        <dbReference type="SAM" id="MobiDB-lite"/>
    </source>
</evidence>
<comment type="caution">
    <text evidence="3">The sequence shown here is derived from an EMBL/GenBank/DDBJ whole genome shotgun (WGS) entry which is preliminary data.</text>
</comment>
<dbReference type="AlphaFoldDB" id="A0A3S2UF75"/>
<evidence type="ECO:0000259" key="2">
    <source>
        <dbReference type="Pfam" id="PF07563"/>
    </source>
</evidence>
<dbReference type="Gene3D" id="2.30.30.1210">
    <property type="entry name" value="Domain of unknown function DUF1541"/>
    <property type="match status" value="1"/>
</dbReference>